<dbReference type="InterPro" id="IPR016032">
    <property type="entry name" value="Sig_transdc_resp-reg_C-effctor"/>
</dbReference>
<dbReference type="Pfam" id="PF00196">
    <property type="entry name" value="GerE"/>
    <property type="match status" value="1"/>
</dbReference>
<name>A0ABD0BZG0_ENTCL</name>
<reference evidence="3" key="1">
    <citation type="submission" date="2021-11" db="EMBL/GenBank/DDBJ databases">
        <title>WGS analysis for carbapenemase-producing Enterobacterales outbreak in a University Hospital, Japan.</title>
        <authorList>
            <person name="Tukada M."/>
            <person name="Miyazaki T."/>
            <person name="Aoki K."/>
            <person name="Yoshizawa S."/>
            <person name="Ishii Y."/>
            <person name="Tateda K."/>
        </authorList>
    </citation>
    <scope>NUCLEOTIDE SEQUENCE</scope>
    <source>
        <strain evidence="3">TUM16652</strain>
    </source>
</reference>
<dbReference type="Pfam" id="PF00563">
    <property type="entry name" value="EAL"/>
    <property type="match status" value="1"/>
</dbReference>
<dbReference type="SMART" id="SM00052">
    <property type="entry name" value="EAL"/>
    <property type="match status" value="1"/>
</dbReference>
<dbReference type="Gene3D" id="3.20.20.450">
    <property type="entry name" value="EAL domain"/>
    <property type="match status" value="1"/>
</dbReference>
<dbReference type="Gene3D" id="1.10.10.10">
    <property type="entry name" value="Winged helix-like DNA-binding domain superfamily/Winged helix DNA-binding domain"/>
    <property type="match status" value="1"/>
</dbReference>
<protein>
    <recommendedName>
        <fullName evidence="2">EAL domain-containing protein</fullName>
    </recommendedName>
</protein>
<dbReference type="PANTHER" id="PTHR33121:SF71">
    <property type="entry name" value="OXYGEN SENSOR PROTEIN DOSP"/>
    <property type="match status" value="1"/>
</dbReference>
<dbReference type="InterPro" id="IPR035919">
    <property type="entry name" value="EAL_sf"/>
</dbReference>
<evidence type="ECO:0000259" key="2">
    <source>
        <dbReference type="PROSITE" id="PS50883"/>
    </source>
</evidence>
<proteinExistence type="predicted"/>
<dbReference type="PROSITE" id="PS50883">
    <property type="entry name" value="EAL"/>
    <property type="match status" value="1"/>
</dbReference>
<dbReference type="InterPro" id="IPR001633">
    <property type="entry name" value="EAL_dom"/>
</dbReference>
<dbReference type="InterPro" id="IPR000792">
    <property type="entry name" value="Tscrpt_reg_LuxR_C"/>
</dbReference>
<dbReference type="InterPro" id="IPR036388">
    <property type="entry name" value="WH-like_DNA-bd_sf"/>
</dbReference>
<sequence>MSQNLPFMQGTCYKQRFVISACGFTFEGYSLLLKSRGVNATRLHFEEDEVCTGDVQKMMQNQQPEVSVFPGRDVAAFLESLKRLVSVLNALPVICSVTLYGAIPERWLYATLKSLVNNTKSLSRIRVANISEVMNCVESISDVHADSSRLLREGPEKEGKESLHGLTKRELTVLLNFYRGISIKEQSARLGLSDKTIYTHRKVGLGKLYLIRVWFSDARVLRDEVCAVKNKTQGFSEAEINILQALHKREIFAAYQIITDGDKKGVGFEILLRWHKNGQVLKPGQFLDGIKNGEIWLKLTALVIHAAVSGINRYNGKYYFSVNIPPQLAAGNALPGMAKKAVEMLLKPQWAGKLVFELAETIDVTKDPNIPVTLQRLRAEGCRLFLDDCFSRNYAMLPIRQINVDGLKLDRDIVEHFVANDNDNSIIKAIQIYSDMTGRECVAEGVDSEEKFEKLVALGVKRFQGYYLSRAVKEDELDRMVRLFSKWLHYTGGTTDLTLRPPAKTVTHQGNNLLSDIIARKTDNNFKRVSNDIAGFGLLGNFEGVNQLQDNLFI</sequence>
<dbReference type="GO" id="GO:0003677">
    <property type="term" value="F:DNA binding"/>
    <property type="evidence" value="ECO:0007669"/>
    <property type="project" value="UniProtKB-KW"/>
</dbReference>
<evidence type="ECO:0000313" key="4">
    <source>
        <dbReference type="Proteomes" id="UP001050241"/>
    </source>
</evidence>
<dbReference type="PANTHER" id="PTHR33121">
    <property type="entry name" value="CYCLIC DI-GMP PHOSPHODIESTERASE PDEF"/>
    <property type="match status" value="1"/>
</dbReference>
<dbReference type="CDD" id="cd01948">
    <property type="entry name" value="EAL"/>
    <property type="match status" value="1"/>
</dbReference>
<dbReference type="SUPFAM" id="SSF46894">
    <property type="entry name" value="C-terminal effector domain of the bipartite response regulators"/>
    <property type="match status" value="1"/>
</dbReference>
<accession>A0ABD0BZG0</accession>
<dbReference type="EMBL" id="BQFY01000031">
    <property type="protein sequence ID" value="GJJ85299.1"/>
    <property type="molecule type" value="Genomic_DNA"/>
</dbReference>
<dbReference type="RefSeq" id="WP_309295427.1">
    <property type="nucleotide sequence ID" value="NZ_BQFY01000031.1"/>
</dbReference>
<dbReference type="InterPro" id="IPR050706">
    <property type="entry name" value="Cyclic-di-GMP_PDE-like"/>
</dbReference>
<gene>
    <name evidence="3" type="ORF">TUM16652_39990</name>
</gene>
<comment type="caution">
    <text evidence="3">The sequence shown here is derived from an EMBL/GenBank/DDBJ whole genome shotgun (WGS) entry which is preliminary data.</text>
</comment>
<feature type="domain" description="EAL" evidence="2">
    <location>
        <begin position="235"/>
        <end position="485"/>
    </location>
</feature>
<evidence type="ECO:0000313" key="3">
    <source>
        <dbReference type="EMBL" id="GJJ85299.1"/>
    </source>
</evidence>
<organism evidence="3 4">
    <name type="scientific">Enterobacter cloacae</name>
    <dbReference type="NCBI Taxonomy" id="550"/>
    <lineage>
        <taxon>Bacteria</taxon>
        <taxon>Pseudomonadati</taxon>
        <taxon>Pseudomonadota</taxon>
        <taxon>Gammaproteobacteria</taxon>
        <taxon>Enterobacterales</taxon>
        <taxon>Enterobacteriaceae</taxon>
        <taxon>Enterobacter</taxon>
        <taxon>Enterobacter cloacae complex</taxon>
    </lineage>
</organism>
<dbReference type="SUPFAM" id="SSF141868">
    <property type="entry name" value="EAL domain-like"/>
    <property type="match status" value="1"/>
</dbReference>
<dbReference type="Proteomes" id="UP001050241">
    <property type="component" value="Unassembled WGS sequence"/>
</dbReference>
<evidence type="ECO:0000256" key="1">
    <source>
        <dbReference type="ARBA" id="ARBA00023125"/>
    </source>
</evidence>
<keyword evidence="1" id="KW-0238">DNA-binding</keyword>
<dbReference type="AlphaFoldDB" id="A0ABD0BZG0"/>